<evidence type="ECO:0000259" key="1">
    <source>
        <dbReference type="PROSITE" id="PS51703"/>
    </source>
</evidence>
<gene>
    <name evidence="4" type="ORF">SMN809_LOCUS44282</name>
    <name evidence="3" type="ORF">UXM345_LOCUS2491</name>
    <name evidence="2" type="ORF">XDN619_LOCUS37285</name>
</gene>
<protein>
    <recommendedName>
        <fullName evidence="1">DZF domain-containing protein</fullName>
    </recommendedName>
</protein>
<dbReference type="Proteomes" id="UP000676336">
    <property type="component" value="Unassembled WGS sequence"/>
</dbReference>
<dbReference type="PROSITE" id="PS51703">
    <property type="entry name" value="DZF"/>
    <property type="match status" value="1"/>
</dbReference>
<evidence type="ECO:0000313" key="5">
    <source>
        <dbReference type="Proteomes" id="UP000663887"/>
    </source>
</evidence>
<feature type="domain" description="DZF" evidence="1">
    <location>
        <begin position="1"/>
        <end position="243"/>
    </location>
</feature>
<proteinExistence type="predicted"/>
<dbReference type="InterPro" id="IPR006561">
    <property type="entry name" value="DZF_dom"/>
</dbReference>
<evidence type="ECO:0000313" key="4">
    <source>
        <dbReference type="EMBL" id="CAF4731362.1"/>
    </source>
</evidence>
<comment type="caution">
    <text evidence="2">The sequence shown here is derived from an EMBL/GenBank/DDBJ whole genome shotgun (WGS) entry which is preliminary data.</text>
</comment>
<evidence type="ECO:0000313" key="3">
    <source>
        <dbReference type="EMBL" id="CAF3759747.1"/>
    </source>
</evidence>
<dbReference type="PANTHER" id="PTHR45762">
    <property type="entry name" value="ZINC FINGER RNA-BINDING PROTEIN"/>
    <property type="match status" value="1"/>
</dbReference>
<dbReference type="EMBL" id="CAJOBF010000151">
    <property type="protein sequence ID" value="CAF3759747.1"/>
    <property type="molecule type" value="Genomic_DNA"/>
</dbReference>
<dbReference type="EMBL" id="CAJOBI010132485">
    <property type="protein sequence ID" value="CAF4731362.1"/>
    <property type="molecule type" value="Genomic_DNA"/>
</dbReference>
<name>A0A817B4K2_9BILA</name>
<dbReference type="GO" id="GO:0071011">
    <property type="term" value="C:precatalytic spliceosome"/>
    <property type="evidence" value="ECO:0007669"/>
    <property type="project" value="TreeGrafter"/>
</dbReference>
<dbReference type="Proteomes" id="UP000663842">
    <property type="component" value="Unassembled WGS sequence"/>
</dbReference>
<dbReference type="GO" id="GO:0003727">
    <property type="term" value="F:single-stranded RNA binding"/>
    <property type="evidence" value="ECO:0007669"/>
    <property type="project" value="TreeGrafter"/>
</dbReference>
<organism evidence="2 5">
    <name type="scientific">Rotaria magnacalcarata</name>
    <dbReference type="NCBI Taxonomy" id="392030"/>
    <lineage>
        <taxon>Eukaryota</taxon>
        <taxon>Metazoa</taxon>
        <taxon>Spiralia</taxon>
        <taxon>Gnathifera</taxon>
        <taxon>Rotifera</taxon>
        <taxon>Eurotatoria</taxon>
        <taxon>Bdelloidea</taxon>
        <taxon>Philodinida</taxon>
        <taxon>Philodinidae</taxon>
        <taxon>Rotaria</taxon>
    </lineage>
</organism>
<dbReference type="Gene3D" id="1.10.1410.40">
    <property type="match status" value="1"/>
</dbReference>
<dbReference type="PANTHER" id="PTHR45762:SF3">
    <property type="entry name" value="ZINC-FINGER PROTEIN AT 72D, ISOFORM B"/>
    <property type="match status" value="1"/>
</dbReference>
<dbReference type="InterPro" id="IPR043519">
    <property type="entry name" value="NT_sf"/>
</dbReference>
<dbReference type="Gene3D" id="3.30.460.10">
    <property type="entry name" value="Beta Polymerase, domain 2"/>
    <property type="match status" value="1"/>
</dbReference>
<dbReference type="Proteomes" id="UP000663887">
    <property type="component" value="Unassembled WGS sequence"/>
</dbReference>
<dbReference type="SMART" id="SM00572">
    <property type="entry name" value="DZF"/>
    <property type="match status" value="1"/>
</dbReference>
<accession>A0A817B4K2</accession>
<dbReference type="Pfam" id="PF20965">
    <property type="entry name" value="DZF_C"/>
    <property type="match status" value="1"/>
</dbReference>
<evidence type="ECO:0000313" key="2">
    <source>
        <dbReference type="EMBL" id="CAF2273178.1"/>
    </source>
</evidence>
<dbReference type="GO" id="GO:0003725">
    <property type="term" value="F:double-stranded RNA binding"/>
    <property type="evidence" value="ECO:0007669"/>
    <property type="project" value="TreeGrafter"/>
</dbReference>
<sequence length="243" mass="27527">MLKGAMKVSILSMRLSLRIDHEYTLVLLCANKPTITLLNDICQELANALNKQVTSANQSHSMEELSSIQSIYQVHTNVVDACLNVQSNRLPEHTIRIMLTSPVFCSEKFSNRDQTTDLRLAELNSDDPTDMLDKNICLQAATEISHSNWFTRFILHHNNTLVVLGRLLNSMLTLFRAVFTYMSNGILLSNEITSNLLDPCEKDPVNVASYLTNKQRSDVTTYAQNIVRLIACEQFHKMFSSDQ</sequence>
<dbReference type="AlphaFoldDB" id="A0A817B4K2"/>
<dbReference type="EMBL" id="CAJNRG010019432">
    <property type="protein sequence ID" value="CAF2273178.1"/>
    <property type="molecule type" value="Genomic_DNA"/>
</dbReference>
<reference evidence="2" key="1">
    <citation type="submission" date="2021-02" db="EMBL/GenBank/DDBJ databases">
        <authorList>
            <person name="Nowell W R."/>
        </authorList>
    </citation>
    <scope>NUCLEOTIDE SEQUENCE</scope>
</reference>
<dbReference type="InterPro" id="IPR049402">
    <property type="entry name" value="DZF_dom_C"/>
</dbReference>